<dbReference type="InterPro" id="IPR021359">
    <property type="entry name" value="DUF2812"/>
</dbReference>
<keyword evidence="1" id="KW-0812">Transmembrane</keyword>
<feature type="transmembrane region" description="Helical" evidence="1">
    <location>
        <begin position="153"/>
        <end position="175"/>
    </location>
</feature>
<feature type="transmembrane region" description="Helical" evidence="1">
    <location>
        <begin position="202"/>
        <end position="224"/>
    </location>
</feature>
<evidence type="ECO:0000313" key="2">
    <source>
        <dbReference type="EMBL" id="MBC5722556.1"/>
    </source>
</evidence>
<dbReference type="Proteomes" id="UP000628736">
    <property type="component" value="Unassembled WGS sequence"/>
</dbReference>
<organism evidence="2 3">
    <name type="scientific">Flintibacter hominis</name>
    <dbReference type="NCBI Taxonomy" id="2763048"/>
    <lineage>
        <taxon>Bacteria</taxon>
        <taxon>Bacillati</taxon>
        <taxon>Bacillota</taxon>
        <taxon>Clostridia</taxon>
        <taxon>Eubacteriales</taxon>
        <taxon>Flintibacter</taxon>
    </lineage>
</organism>
<evidence type="ECO:0000256" key="1">
    <source>
        <dbReference type="SAM" id="Phobius"/>
    </source>
</evidence>
<gene>
    <name evidence="2" type="ORF">H8S11_07000</name>
</gene>
<reference evidence="2" key="1">
    <citation type="submission" date="2020-08" db="EMBL/GenBank/DDBJ databases">
        <title>Genome public.</title>
        <authorList>
            <person name="Liu C."/>
            <person name="Sun Q."/>
        </authorList>
    </citation>
    <scope>NUCLEOTIDE SEQUENCE</scope>
    <source>
        <strain evidence="2">NSJ-23</strain>
    </source>
</reference>
<dbReference type="AlphaFoldDB" id="A0A8J6MD27"/>
<dbReference type="RefSeq" id="WP_186852635.1">
    <property type="nucleotide sequence ID" value="NZ_JACOPO010000003.1"/>
</dbReference>
<feature type="transmembrane region" description="Helical" evidence="1">
    <location>
        <begin position="123"/>
        <end position="141"/>
    </location>
</feature>
<keyword evidence="1" id="KW-1133">Transmembrane helix</keyword>
<keyword evidence="1" id="KW-0472">Membrane</keyword>
<comment type="caution">
    <text evidence="2">The sequence shown here is derived from an EMBL/GenBank/DDBJ whole genome shotgun (WGS) entry which is preliminary data.</text>
</comment>
<sequence>MKYLRKITPVSSADGEGLESWLEDMALQGLYLKKFRPLFCTFTPGPAKKTRYRLEPFRLRLDDDLPRSMLELYQDFGWDYIDTVDNSMLIFSTQDLDAPELHTDPKLQSQRWKRLYRSARRGFVGNVAFLVLAVVLTALLLNDTPILNLLTTSAVPLLLFALYQLCALPAAWADVRNLSRLARRLEAGEPMDHHSPYSRRRLVPLLSFTLCILLIVLLILPRYILPFLGGDMRPVSQVSDFSPLSLAQVEGKGYRPYETENHDQSDYFNYSRKNHYLLCWNQWEVFQAGQPDLAGKLNWMQIDWYDIPAPLSFLSVPLANELLSKAMRLDEDIWWTDPEGGTWQVSKHSDSRVNFLSTARKEGTLFQTAAVAIGDKVVLVRYTGHGELSGHLEDIIKMAEGKGP</sequence>
<dbReference type="Pfam" id="PF11193">
    <property type="entry name" value="DUF2812"/>
    <property type="match status" value="1"/>
</dbReference>
<evidence type="ECO:0000313" key="3">
    <source>
        <dbReference type="Proteomes" id="UP000628736"/>
    </source>
</evidence>
<name>A0A8J6MD27_9FIRM</name>
<protein>
    <submittedName>
        <fullName evidence="2">DUF2812 domain-containing protein</fullName>
    </submittedName>
</protein>
<keyword evidence="3" id="KW-1185">Reference proteome</keyword>
<proteinExistence type="predicted"/>
<dbReference type="EMBL" id="JACOPO010000003">
    <property type="protein sequence ID" value="MBC5722556.1"/>
    <property type="molecule type" value="Genomic_DNA"/>
</dbReference>
<accession>A0A8J6MD27</accession>